<dbReference type="Proteomes" id="UP000644699">
    <property type="component" value="Unassembled WGS sequence"/>
</dbReference>
<sequence>MRIDSPSQIDLFAIDGAPAAAKARGRAAAGARAVKRGGRGAAQPRPAPDEEALAERLEASGRFRVLRRLEPRPVAAELWPAGAAPSASGTRLGIVLDTETTGLDHGRDEIIELGMVAFLYDESGIGEVVGVFNALREPGVPFGPDITRITGITPEMVAGQSIDLDAVARFIAPANLLIAHNARFDRPFCEGLLPAFAAKPWACSVAEVDWAGRGFEGSKLGYLVGQCGWFHNGHRAVDDCHALLAVLARPGPAGEAPPFLALRASAAKRRCRVFAEAAPFHHKDKLKTRGYRWSDGTGDMPKSWWREVEEDGVEAELAFLKEEVYGTRMDLEPHLRWLTAFERYRG</sequence>
<evidence type="ECO:0000256" key="1">
    <source>
        <dbReference type="ARBA" id="ARBA00025483"/>
    </source>
</evidence>
<dbReference type="PANTHER" id="PTHR30231">
    <property type="entry name" value="DNA POLYMERASE III SUBUNIT EPSILON"/>
    <property type="match status" value="1"/>
</dbReference>
<dbReference type="FunFam" id="3.30.420.10:FF:000045">
    <property type="entry name" value="3'-5' exonuclease DinG"/>
    <property type="match status" value="1"/>
</dbReference>
<dbReference type="Gene3D" id="3.30.420.10">
    <property type="entry name" value="Ribonuclease H-like superfamily/Ribonuclease H"/>
    <property type="match status" value="1"/>
</dbReference>
<dbReference type="GO" id="GO:0045004">
    <property type="term" value="P:DNA replication proofreading"/>
    <property type="evidence" value="ECO:0007669"/>
    <property type="project" value="TreeGrafter"/>
</dbReference>
<evidence type="ECO:0000256" key="2">
    <source>
        <dbReference type="ARBA" id="ARBA00026073"/>
    </source>
</evidence>
<dbReference type="GO" id="GO:0005829">
    <property type="term" value="C:cytosol"/>
    <property type="evidence" value="ECO:0007669"/>
    <property type="project" value="TreeGrafter"/>
</dbReference>
<dbReference type="Pfam" id="PF00929">
    <property type="entry name" value="RNase_T"/>
    <property type="match status" value="1"/>
</dbReference>
<feature type="domain" description="Exonuclease" evidence="4">
    <location>
        <begin position="94"/>
        <end position="256"/>
    </location>
</feature>
<evidence type="ECO:0000313" key="6">
    <source>
        <dbReference type="Proteomes" id="UP000644699"/>
    </source>
</evidence>
<evidence type="ECO:0000313" key="5">
    <source>
        <dbReference type="EMBL" id="GGE12144.1"/>
    </source>
</evidence>
<dbReference type="GO" id="GO:0003676">
    <property type="term" value="F:nucleic acid binding"/>
    <property type="evidence" value="ECO:0007669"/>
    <property type="project" value="InterPro"/>
</dbReference>
<protein>
    <submittedName>
        <fullName evidence="5">DNA polymerase III subunit epsilon</fullName>
    </submittedName>
</protein>
<dbReference type="CDD" id="cd06127">
    <property type="entry name" value="DEDDh"/>
    <property type="match status" value="1"/>
</dbReference>
<organism evidence="5 6">
    <name type="scientific">Aureimonas endophytica</name>
    <dbReference type="NCBI Taxonomy" id="2027858"/>
    <lineage>
        <taxon>Bacteria</taxon>
        <taxon>Pseudomonadati</taxon>
        <taxon>Pseudomonadota</taxon>
        <taxon>Alphaproteobacteria</taxon>
        <taxon>Hyphomicrobiales</taxon>
        <taxon>Aurantimonadaceae</taxon>
        <taxon>Aureimonas</taxon>
    </lineage>
</organism>
<dbReference type="NCBIfam" id="NF006615">
    <property type="entry name" value="PRK09182.1"/>
    <property type="match status" value="1"/>
</dbReference>
<name>A0A916ZTQ5_9HYPH</name>
<comment type="subunit">
    <text evidence="2">DNA polymerase III contains a core (composed of alpha, epsilon and theta chains) that associates with a tau subunit. This core dimerizes to form the POLIII' complex. PolIII' associates with the gamma complex (composed of gamma, delta, delta', psi and chi chains) and with the beta chain to form the complete DNA polymerase III complex.</text>
</comment>
<reference evidence="5" key="1">
    <citation type="journal article" date="2014" name="Int. J. Syst. Evol. Microbiol.">
        <title>Complete genome sequence of Corynebacterium casei LMG S-19264T (=DSM 44701T), isolated from a smear-ripened cheese.</title>
        <authorList>
            <consortium name="US DOE Joint Genome Institute (JGI-PGF)"/>
            <person name="Walter F."/>
            <person name="Albersmeier A."/>
            <person name="Kalinowski J."/>
            <person name="Ruckert C."/>
        </authorList>
    </citation>
    <scope>NUCLEOTIDE SEQUENCE</scope>
    <source>
        <strain evidence="5">CGMCC 1.15367</strain>
    </source>
</reference>
<dbReference type="RefSeq" id="WP_188910609.1">
    <property type="nucleotide sequence ID" value="NZ_BMIQ01000005.1"/>
</dbReference>
<comment type="caution">
    <text evidence="5">The sequence shown here is derived from an EMBL/GenBank/DDBJ whole genome shotgun (WGS) entry which is preliminary data.</text>
</comment>
<dbReference type="InterPro" id="IPR013520">
    <property type="entry name" value="Ribonucl_H"/>
</dbReference>
<proteinExistence type="predicted"/>
<dbReference type="InterPro" id="IPR036397">
    <property type="entry name" value="RNaseH_sf"/>
</dbReference>
<accession>A0A916ZTQ5</accession>
<feature type="region of interest" description="Disordered" evidence="3">
    <location>
        <begin position="31"/>
        <end position="50"/>
    </location>
</feature>
<evidence type="ECO:0000259" key="4">
    <source>
        <dbReference type="SMART" id="SM00479"/>
    </source>
</evidence>
<evidence type="ECO:0000256" key="3">
    <source>
        <dbReference type="SAM" id="MobiDB-lite"/>
    </source>
</evidence>
<gene>
    <name evidence="5" type="ORF">GCM10011390_34140</name>
</gene>
<keyword evidence="6" id="KW-1185">Reference proteome</keyword>
<dbReference type="AlphaFoldDB" id="A0A916ZTQ5"/>
<comment type="function">
    <text evidence="1">DNA polymerase III is a complex, multichain enzyme responsible for most of the replicative synthesis in bacteria. The epsilon subunit contain the editing function and is a proofreading 3'-5' exonuclease.</text>
</comment>
<dbReference type="EMBL" id="BMIQ01000005">
    <property type="protein sequence ID" value="GGE12144.1"/>
    <property type="molecule type" value="Genomic_DNA"/>
</dbReference>
<reference evidence="5" key="2">
    <citation type="submission" date="2020-09" db="EMBL/GenBank/DDBJ databases">
        <authorList>
            <person name="Sun Q."/>
            <person name="Zhou Y."/>
        </authorList>
    </citation>
    <scope>NUCLEOTIDE SEQUENCE</scope>
    <source>
        <strain evidence="5">CGMCC 1.15367</strain>
    </source>
</reference>
<dbReference type="InterPro" id="IPR012337">
    <property type="entry name" value="RNaseH-like_sf"/>
</dbReference>
<dbReference type="SUPFAM" id="SSF53098">
    <property type="entry name" value="Ribonuclease H-like"/>
    <property type="match status" value="1"/>
</dbReference>
<dbReference type="GO" id="GO:0008408">
    <property type="term" value="F:3'-5' exonuclease activity"/>
    <property type="evidence" value="ECO:0007669"/>
    <property type="project" value="TreeGrafter"/>
</dbReference>
<dbReference type="SMART" id="SM00479">
    <property type="entry name" value="EXOIII"/>
    <property type="match status" value="1"/>
</dbReference>
<dbReference type="PANTHER" id="PTHR30231:SF37">
    <property type="entry name" value="EXODEOXYRIBONUCLEASE 10"/>
    <property type="match status" value="1"/>
</dbReference>